<evidence type="ECO:0000313" key="2">
    <source>
        <dbReference type="EMBL" id="KWW97613.1"/>
    </source>
</evidence>
<name>A0A132MIJ6_9ACTN</name>
<dbReference type="Proteomes" id="UP000070659">
    <property type="component" value="Unassembled WGS sequence"/>
</dbReference>
<evidence type="ECO:0000313" key="3">
    <source>
        <dbReference type="Proteomes" id="UP000070659"/>
    </source>
</evidence>
<dbReference type="PANTHER" id="PTHR43615">
    <property type="entry name" value="PHOSPHOENOLPYRUVATE SYNTHASE-RELATED"/>
    <property type="match status" value="1"/>
</dbReference>
<proteinExistence type="predicted"/>
<sequence length="559" mass="59742">MTGWDRALAGEPWYPEAPAGHGGSGGFEDPAVLRPPDLGRAWHRDFHYPRGVVPLGAALVADLVRGAQQAVRTLRLSASGGLAARFVGPYVYLGTARADPPSAAERAAALADVRGYPARFRGHWAAARAELEARLRELEQAPVEDFDPPALGAYLARAWQVHARAWQVHFEVMYRLLASHELIRDELAGLGVDGDELLRLLHAEDNSVLAGDRALSALAASARRAGLAHLFTEHSGPLLPRLARHEAAAAWLAEFREFLAVYGQRCDALGDLTRPSWVEDPEQPLALVRMLLLGEATRPAGAGGGIPHRAGRAGGLPARGAALVEDARRANVVWWNEEHNLVIDLRAHLPIRRAALALAAATGAPEPDAVLFLFAEEADRLAHGLTGWAELAGLVAARRAYYQAWRERREELPSFLGTPAADEGDPVVKQIISAGWCGAGSAPGETPRVLRGLGVSCGTARGRVRVLRSPDDLASLRPGEVLVCEATSPSWTPVFSLLAACVCDVGGMLTHAATISREYGIPCVCDVGSATRDLRDGDEVEVDGTNGTVTLLARPDPVR</sequence>
<dbReference type="PANTHER" id="PTHR43615:SF1">
    <property type="entry name" value="PPDK_N DOMAIN-CONTAINING PROTEIN"/>
    <property type="match status" value="1"/>
</dbReference>
<dbReference type="RefSeq" id="WP_066883964.1">
    <property type="nucleotide sequence ID" value="NZ_JYIJ01000019.1"/>
</dbReference>
<reference evidence="2 3" key="1">
    <citation type="submission" date="2015-02" db="EMBL/GenBank/DDBJ databases">
        <title>Physiological reanalysis, assessment of diazotrophy, and genome sequences of multiple isolates of Streptomyces thermoautotrophicus.</title>
        <authorList>
            <person name="MacKellar D.C."/>
            <person name="Lieber L."/>
            <person name="Norman J."/>
            <person name="Bolger A."/>
            <person name="Tobin C."/>
            <person name="Murray J.W."/>
            <person name="Prell J."/>
        </authorList>
    </citation>
    <scope>NUCLEOTIDE SEQUENCE [LARGE SCALE GENOMIC DNA]</scope>
    <source>
        <strain evidence="2 3">UBT1</strain>
    </source>
</reference>
<dbReference type="GO" id="GO:0016772">
    <property type="term" value="F:transferase activity, transferring phosphorus-containing groups"/>
    <property type="evidence" value="ECO:0007669"/>
    <property type="project" value="InterPro"/>
</dbReference>
<dbReference type="Gene3D" id="3.50.30.10">
    <property type="entry name" value="Phosphohistidine domain"/>
    <property type="match status" value="1"/>
</dbReference>
<gene>
    <name evidence="2" type="ORF">TH66_18780</name>
</gene>
<evidence type="ECO:0000259" key="1">
    <source>
        <dbReference type="Pfam" id="PF00391"/>
    </source>
</evidence>
<accession>A0A132MIJ6</accession>
<feature type="domain" description="PEP-utilising enzyme mobile" evidence="1">
    <location>
        <begin position="477"/>
        <end position="547"/>
    </location>
</feature>
<dbReference type="AlphaFoldDB" id="A0A132MIJ6"/>
<dbReference type="Pfam" id="PF00391">
    <property type="entry name" value="PEP-utilizers"/>
    <property type="match status" value="1"/>
</dbReference>
<dbReference type="InterPro" id="IPR051549">
    <property type="entry name" value="PEP_Utilizing_Enz"/>
</dbReference>
<organism evidence="2 3">
    <name type="scientific">Carbonactinospora thermoautotrophica</name>
    <dbReference type="NCBI Taxonomy" id="1469144"/>
    <lineage>
        <taxon>Bacteria</taxon>
        <taxon>Bacillati</taxon>
        <taxon>Actinomycetota</taxon>
        <taxon>Actinomycetes</taxon>
        <taxon>Kitasatosporales</taxon>
        <taxon>Carbonactinosporaceae</taxon>
        <taxon>Carbonactinospora</taxon>
    </lineage>
</organism>
<dbReference type="SUPFAM" id="SSF52009">
    <property type="entry name" value="Phosphohistidine domain"/>
    <property type="match status" value="1"/>
</dbReference>
<dbReference type="PATRIC" id="fig|1469144.8.peg.327"/>
<dbReference type="EMBL" id="JYIJ01000019">
    <property type="protein sequence ID" value="KWW97613.1"/>
    <property type="molecule type" value="Genomic_DNA"/>
</dbReference>
<dbReference type="OrthoDB" id="9765468at2"/>
<dbReference type="InterPro" id="IPR008279">
    <property type="entry name" value="PEP-util_enz_mobile_dom"/>
</dbReference>
<dbReference type="InterPro" id="IPR036637">
    <property type="entry name" value="Phosphohistidine_dom_sf"/>
</dbReference>
<protein>
    <recommendedName>
        <fullName evidence="1">PEP-utilising enzyme mobile domain-containing protein</fullName>
    </recommendedName>
</protein>
<comment type="caution">
    <text evidence="2">The sequence shown here is derived from an EMBL/GenBank/DDBJ whole genome shotgun (WGS) entry which is preliminary data.</text>
</comment>